<dbReference type="AlphaFoldDB" id="A0A0A9E238"/>
<reference evidence="1" key="1">
    <citation type="submission" date="2014-09" db="EMBL/GenBank/DDBJ databases">
        <authorList>
            <person name="Magalhaes I.L.F."/>
            <person name="Oliveira U."/>
            <person name="Santos F.R."/>
            <person name="Vidigal T.H.D.A."/>
            <person name="Brescovit A.D."/>
            <person name="Santos A.J."/>
        </authorList>
    </citation>
    <scope>NUCLEOTIDE SEQUENCE</scope>
    <source>
        <tissue evidence="1">Shoot tissue taken approximately 20 cm above the soil surface</tissue>
    </source>
</reference>
<evidence type="ECO:0000313" key="1">
    <source>
        <dbReference type="EMBL" id="JAD91980.1"/>
    </source>
</evidence>
<sequence length="39" mass="4183">MSVSSQEAHLDIGNRCTAIVTIYCKLESCNVLSVAANKL</sequence>
<accession>A0A0A9E238</accession>
<proteinExistence type="predicted"/>
<reference evidence="1" key="2">
    <citation type="journal article" date="2015" name="Data Brief">
        <title>Shoot transcriptome of the giant reed, Arundo donax.</title>
        <authorList>
            <person name="Barrero R.A."/>
            <person name="Guerrero F.D."/>
            <person name="Moolhuijzen P."/>
            <person name="Goolsby J.A."/>
            <person name="Tidwell J."/>
            <person name="Bellgard S.E."/>
            <person name="Bellgard M.I."/>
        </authorList>
    </citation>
    <scope>NUCLEOTIDE SEQUENCE</scope>
    <source>
        <tissue evidence="1">Shoot tissue taken approximately 20 cm above the soil surface</tissue>
    </source>
</reference>
<protein>
    <submittedName>
        <fullName evidence="1">Uncharacterized protein</fullName>
    </submittedName>
</protein>
<dbReference type="EMBL" id="GBRH01205915">
    <property type="protein sequence ID" value="JAD91980.1"/>
    <property type="molecule type" value="Transcribed_RNA"/>
</dbReference>
<name>A0A0A9E238_ARUDO</name>
<organism evidence="1">
    <name type="scientific">Arundo donax</name>
    <name type="common">Giant reed</name>
    <name type="synonym">Donax arundinaceus</name>
    <dbReference type="NCBI Taxonomy" id="35708"/>
    <lineage>
        <taxon>Eukaryota</taxon>
        <taxon>Viridiplantae</taxon>
        <taxon>Streptophyta</taxon>
        <taxon>Embryophyta</taxon>
        <taxon>Tracheophyta</taxon>
        <taxon>Spermatophyta</taxon>
        <taxon>Magnoliopsida</taxon>
        <taxon>Liliopsida</taxon>
        <taxon>Poales</taxon>
        <taxon>Poaceae</taxon>
        <taxon>PACMAD clade</taxon>
        <taxon>Arundinoideae</taxon>
        <taxon>Arundineae</taxon>
        <taxon>Arundo</taxon>
    </lineage>
</organism>